<keyword evidence="2" id="KW-0378">Hydrolase</keyword>
<keyword evidence="3 4" id="KW-0472">Membrane</keyword>
<dbReference type="PANTHER" id="PTHR30627:SF1">
    <property type="entry name" value="PEPTIDOGLYCAN D,D-TRANSPEPTIDASE FTSI"/>
    <property type="match status" value="1"/>
</dbReference>
<comment type="subcellular location">
    <subcellularLocation>
        <location evidence="1">Membrane</location>
    </subcellularLocation>
</comment>
<keyword evidence="7" id="KW-0131">Cell cycle</keyword>
<dbReference type="PANTHER" id="PTHR30627">
    <property type="entry name" value="PEPTIDOGLYCAN D,D-TRANSPEPTIDASE"/>
    <property type="match status" value="1"/>
</dbReference>
<dbReference type="SUPFAM" id="SSF56601">
    <property type="entry name" value="beta-lactamase/transpeptidase-like"/>
    <property type="match status" value="1"/>
</dbReference>
<protein>
    <submittedName>
        <fullName evidence="7">Cell division protein FtsI (Penicillin-binding protein 3)</fullName>
    </submittedName>
</protein>
<feature type="domain" description="Penicillin-binding protein transpeptidase" evidence="5">
    <location>
        <begin position="251"/>
        <end position="532"/>
    </location>
</feature>
<evidence type="ECO:0000256" key="1">
    <source>
        <dbReference type="ARBA" id="ARBA00004370"/>
    </source>
</evidence>
<name>A0A239PTT2_9PROT</name>
<evidence type="ECO:0000313" key="8">
    <source>
        <dbReference type="Proteomes" id="UP000198346"/>
    </source>
</evidence>
<feature type="domain" description="Penicillin-binding protein dimerisation" evidence="6">
    <location>
        <begin position="92"/>
        <end position="198"/>
    </location>
</feature>
<dbReference type="GO" id="GO:0008658">
    <property type="term" value="F:penicillin binding"/>
    <property type="evidence" value="ECO:0007669"/>
    <property type="project" value="InterPro"/>
</dbReference>
<keyword evidence="8" id="KW-1185">Reference proteome</keyword>
<dbReference type="Gene3D" id="3.90.1310.10">
    <property type="entry name" value="Penicillin-binding protein 2a (Domain 2)"/>
    <property type="match status" value="1"/>
</dbReference>
<dbReference type="EMBL" id="FZQA01000003">
    <property type="protein sequence ID" value="SNT73316.1"/>
    <property type="molecule type" value="Genomic_DNA"/>
</dbReference>
<dbReference type="SUPFAM" id="SSF56519">
    <property type="entry name" value="Penicillin binding protein dimerisation domain"/>
    <property type="match status" value="1"/>
</dbReference>
<evidence type="ECO:0000259" key="6">
    <source>
        <dbReference type="Pfam" id="PF03717"/>
    </source>
</evidence>
<dbReference type="InterPro" id="IPR012338">
    <property type="entry name" value="Beta-lactam/transpept-like"/>
</dbReference>
<evidence type="ECO:0000256" key="4">
    <source>
        <dbReference type="SAM" id="Phobius"/>
    </source>
</evidence>
<gene>
    <name evidence="7" type="ORF">SAMN06297382_1714</name>
</gene>
<evidence type="ECO:0000259" key="5">
    <source>
        <dbReference type="Pfam" id="PF00905"/>
    </source>
</evidence>
<dbReference type="Proteomes" id="UP000198346">
    <property type="component" value="Unassembled WGS sequence"/>
</dbReference>
<keyword evidence="2" id="KW-0121">Carboxypeptidase</keyword>
<dbReference type="InterPro" id="IPR001460">
    <property type="entry name" value="PCN-bd_Tpept"/>
</dbReference>
<dbReference type="InterPro" id="IPR036138">
    <property type="entry name" value="PBP_dimer_sf"/>
</dbReference>
<dbReference type="RefSeq" id="WP_089412194.1">
    <property type="nucleotide sequence ID" value="NZ_FZQA01000003.1"/>
</dbReference>
<dbReference type="InterPro" id="IPR005311">
    <property type="entry name" value="PBP_dimer"/>
</dbReference>
<dbReference type="GO" id="GO:0004180">
    <property type="term" value="F:carboxypeptidase activity"/>
    <property type="evidence" value="ECO:0007669"/>
    <property type="project" value="UniProtKB-KW"/>
</dbReference>
<evidence type="ECO:0000313" key="7">
    <source>
        <dbReference type="EMBL" id="SNT73316.1"/>
    </source>
</evidence>
<keyword evidence="7" id="KW-0132">Cell division</keyword>
<dbReference type="GO" id="GO:0071555">
    <property type="term" value="P:cell wall organization"/>
    <property type="evidence" value="ECO:0007669"/>
    <property type="project" value="TreeGrafter"/>
</dbReference>
<sequence length="588" mass="61608">MALFGKRRKTKARLYVIDETPAPGAGAPATAVVVATSARARAAARARNRIGMCAVAFLAAFVGLGARLAMVAGGGAPSPGAAPTAQAGAESRPEILDRNGVLLAANVPTVALEIAGREVWDPEETAAAIAGVFPEIDAASLAGKLREGRYVEVLNDLTPAQRAQVFALGLPGVRFSARARRFYPQEDLAAHVVGHLTPGRGGAMGLERALDRRADAGPLVASIDIRVQQALEDELARAMEAFSAKAAWGAVMDVATGEVLALASLPDFDPNAPGAAPADWRRNRATYDRYELGSAFKPLTAAAALEAGAASEDSTYDARGTYRIADWTIRDFRGENRILTFSEVIQHSSNIGMARMAEDLGPARQRAALKALGLLDPLPIELAENRAPEPPARWGPVESATVAYGHGISVTPLHLLAAFAAVVNGGEYRAPTFLKQAGARPGARVFSEETSAIMRRTLRRVVTGGSARKAEAPGYYPIGKTATAEKPRRGGYDRSARIASFVGAFPGHAPRYAVLVSLDEPQPTPETYGFATAGWNAAPAFARFVARAAPALGIAPVNEATALAGFYEGGRSVALDPADRLAALENAP</sequence>
<dbReference type="Gene3D" id="3.40.710.10">
    <property type="entry name" value="DD-peptidase/beta-lactamase superfamily"/>
    <property type="match status" value="1"/>
</dbReference>
<dbReference type="GO" id="GO:0005886">
    <property type="term" value="C:plasma membrane"/>
    <property type="evidence" value="ECO:0007669"/>
    <property type="project" value="TreeGrafter"/>
</dbReference>
<reference evidence="7 8" key="1">
    <citation type="submission" date="2017-07" db="EMBL/GenBank/DDBJ databases">
        <authorList>
            <person name="Sun Z.S."/>
            <person name="Albrecht U."/>
            <person name="Echele G."/>
            <person name="Lee C.C."/>
        </authorList>
    </citation>
    <scope>NUCLEOTIDE SEQUENCE [LARGE SCALE GENOMIC DNA]</scope>
    <source>
        <strain evidence="7 8">CGMCC 1.12710</strain>
    </source>
</reference>
<dbReference type="AlphaFoldDB" id="A0A239PTT2"/>
<proteinExistence type="predicted"/>
<dbReference type="Pfam" id="PF03717">
    <property type="entry name" value="PBP_dimer"/>
    <property type="match status" value="1"/>
</dbReference>
<evidence type="ECO:0000256" key="3">
    <source>
        <dbReference type="ARBA" id="ARBA00023136"/>
    </source>
</evidence>
<evidence type="ECO:0000256" key="2">
    <source>
        <dbReference type="ARBA" id="ARBA00022645"/>
    </source>
</evidence>
<dbReference type="Gene3D" id="3.30.450.330">
    <property type="match status" value="1"/>
</dbReference>
<organism evidence="7 8">
    <name type="scientific">Amphiplicatus metriothermophilus</name>
    <dbReference type="NCBI Taxonomy" id="1519374"/>
    <lineage>
        <taxon>Bacteria</taxon>
        <taxon>Pseudomonadati</taxon>
        <taxon>Pseudomonadota</taxon>
        <taxon>Alphaproteobacteria</taxon>
        <taxon>Parvularculales</taxon>
        <taxon>Parvularculaceae</taxon>
        <taxon>Amphiplicatus</taxon>
    </lineage>
</organism>
<keyword evidence="2" id="KW-0645">Protease</keyword>
<accession>A0A239PTT2</accession>
<feature type="transmembrane region" description="Helical" evidence="4">
    <location>
        <begin position="50"/>
        <end position="70"/>
    </location>
</feature>
<keyword evidence="4" id="KW-1133">Transmembrane helix</keyword>
<dbReference type="OrthoDB" id="9789078at2"/>
<keyword evidence="4" id="KW-0812">Transmembrane</keyword>
<dbReference type="InterPro" id="IPR050515">
    <property type="entry name" value="Beta-lactam/transpept"/>
</dbReference>
<dbReference type="GO" id="GO:0051301">
    <property type="term" value="P:cell division"/>
    <property type="evidence" value="ECO:0007669"/>
    <property type="project" value="UniProtKB-KW"/>
</dbReference>
<dbReference type="Pfam" id="PF00905">
    <property type="entry name" value="Transpeptidase"/>
    <property type="match status" value="1"/>
</dbReference>